<dbReference type="PANTHER" id="PTHR21678">
    <property type="entry name" value="GROWTH INHIBITION AND DIFFERENTIATION RELATED PROTEIN 88"/>
    <property type="match status" value="1"/>
</dbReference>
<protein>
    <submittedName>
        <fullName evidence="1">Uncharacterized protein</fullName>
    </submittedName>
</protein>
<sequence>MEEHREKHLSAAAGDASTSCSWSEEVEDLLAAGDRDAAISLLESAVSELTSQEESSSTCLQLSSALQELARIYSAAGFSLKADQLHSRALVVKQRALHASSPSGTRDVGVDGKEKDLKGVEDAETNAGVVCRSSIPEGSTSSLKGHAEQSMELPGSGNDASLSNGVSDDDWEAIADREPNDLLPSECLPDLSKVSLEDEKPHGPKRRGRGTFSYKKHELYSDQLSDDSANDEEKDEHSRVNSEENAGDKHSKYGTHHVLVLTDFPPSTKTMELEKLLEDFRGRGVVIRWVNDTTALAVFRSPATAFEARNGIQFPFTVRILDEDDALLSSIPVRDLEPPRQRPQTSARTAQRLIAQSMGLKLPASFSSREYRQQEEARKDRIIRRQKLRDDAWGAD</sequence>
<dbReference type="Gene3D" id="3.30.70.330">
    <property type="match status" value="1"/>
</dbReference>
<keyword evidence="2" id="KW-1185">Reference proteome</keyword>
<dbReference type="AlphaFoldDB" id="A0A2I0HUP0"/>
<dbReference type="PANTHER" id="PTHR21678:SF0">
    <property type="entry name" value="C3H1-TYPE DOMAIN-CONTAINING PROTEIN"/>
    <property type="match status" value="1"/>
</dbReference>
<proteinExistence type="predicted"/>
<dbReference type="InterPro" id="IPR039884">
    <property type="entry name" value="R3HC1/R3HCL"/>
</dbReference>
<name>A0A2I0HUP0_PUNGR</name>
<dbReference type="STRING" id="22663.A0A2I0HUP0"/>
<dbReference type="OrthoDB" id="5418203at2759"/>
<dbReference type="InterPro" id="IPR012677">
    <property type="entry name" value="Nucleotide-bd_a/b_plait_sf"/>
</dbReference>
<comment type="caution">
    <text evidence="1">The sequence shown here is derived from an EMBL/GenBank/DDBJ whole genome shotgun (WGS) entry which is preliminary data.</text>
</comment>
<evidence type="ECO:0000313" key="1">
    <source>
        <dbReference type="EMBL" id="PKI35417.1"/>
    </source>
</evidence>
<dbReference type="EMBL" id="PGOL01005341">
    <property type="protein sequence ID" value="PKI35417.1"/>
    <property type="molecule type" value="Genomic_DNA"/>
</dbReference>
<organism evidence="1 2">
    <name type="scientific">Punica granatum</name>
    <name type="common">Pomegranate</name>
    <dbReference type="NCBI Taxonomy" id="22663"/>
    <lineage>
        <taxon>Eukaryota</taxon>
        <taxon>Viridiplantae</taxon>
        <taxon>Streptophyta</taxon>
        <taxon>Embryophyta</taxon>
        <taxon>Tracheophyta</taxon>
        <taxon>Spermatophyta</taxon>
        <taxon>Magnoliopsida</taxon>
        <taxon>eudicotyledons</taxon>
        <taxon>Gunneridae</taxon>
        <taxon>Pentapetalae</taxon>
        <taxon>rosids</taxon>
        <taxon>malvids</taxon>
        <taxon>Myrtales</taxon>
        <taxon>Lythraceae</taxon>
        <taxon>Punica</taxon>
    </lineage>
</organism>
<evidence type="ECO:0000313" key="2">
    <source>
        <dbReference type="Proteomes" id="UP000233551"/>
    </source>
</evidence>
<dbReference type="Proteomes" id="UP000233551">
    <property type="component" value="Unassembled WGS sequence"/>
</dbReference>
<dbReference type="GeneID" id="116200943"/>
<gene>
    <name evidence="1" type="ORF">CRG98_044187</name>
</gene>
<accession>A0A2I0HUP0</accession>
<reference evidence="1 2" key="1">
    <citation type="submission" date="2017-11" db="EMBL/GenBank/DDBJ databases">
        <title>De-novo sequencing of pomegranate (Punica granatum L.) genome.</title>
        <authorList>
            <person name="Akparov Z."/>
            <person name="Amiraslanov A."/>
            <person name="Hajiyeva S."/>
            <person name="Abbasov M."/>
            <person name="Kaur K."/>
            <person name="Hamwieh A."/>
            <person name="Solovyev V."/>
            <person name="Salamov A."/>
            <person name="Braich B."/>
            <person name="Kosarev P."/>
            <person name="Mahmoud A."/>
            <person name="Hajiyev E."/>
            <person name="Babayeva S."/>
            <person name="Izzatullayeva V."/>
            <person name="Mammadov A."/>
            <person name="Mammadov A."/>
            <person name="Sharifova S."/>
            <person name="Ojaghi J."/>
            <person name="Eynullazada K."/>
            <person name="Bayramov B."/>
            <person name="Abdulazimova A."/>
            <person name="Shahmuradov I."/>
        </authorList>
    </citation>
    <scope>NUCLEOTIDE SEQUENCE [LARGE SCALE GENOMIC DNA]</scope>
    <source>
        <strain evidence="2">cv. AG2017</strain>
        <tissue evidence="1">Leaf</tissue>
    </source>
</reference>